<evidence type="ECO:0000256" key="4">
    <source>
        <dbReference type="ARBA" id="ARBA00023251"/>
    </source>
</evidence>
<dbReference type="SUPFAM" id="SSF52833">
    <property type="entry name" value="Thioredoxin-like"/>
    <property type="match status" value="1"/>
</dbReference>
<dbReference type="Gene3D" id="1.25.40.10">
    <property type="entry name" value="Tetratricopeptide repeat domain"/>
    <property type="match status" value="1"/>
</dbReference>
<dbReference type="InterPro" id="IPR036249">
    <property type="entry name" value="Thioredoxin-like_sf"/>
</dbReference>
<comment type="catalytic activity">
    <reaction evidence="1">
        <text>a beta-lactam + H2O = a substituted beta-amino acid</text>
        <dbReference type="Rhea" id="RHEA:20401"/>
        <dbReference type="ChEBI" id="CHEBI:15377"/>
        <dbReference type="ChEBI" id="CHEBI:35627"/>
        <dbReference type="ChEBI" id="CHEBI:140347"/>
        <dbReference type="EC" id="3.5.2.6"/>
    </reaction>
</comment>
<dbReference type="InterPro" id="IPR006597">
    <property type="entry name" value="Sel1-like"/>
</dbReference>
<dbReference type="InterPro" id="IPR052945">
    <property type="entry name" value="Mitotic_Regulator"/>
</dbReference>
<evidence type="ECO:0000256" key="3">
    <source>
        <dbReference type="ARBA" id="ARBA00023157"/>
    </source>
</evidence>
<evidence type="ECO:0000256" key="1">
    <source>
        <dbReference type="ARBA" id="ARBA00001526"/>
    </source>
</evidence>
<evidence type="ECO:0000256" key="5">
    <source>
        <dbReference type="ARBA" id="ARBA00023284"/>
    </source>
</evidence>
<feature type="domain" description="Thioredoxin" evidence="6">
    <location>
        <begin position="15"/>
        <end position="126"/>
    </location>
</feature>
<dbReference type="GO" id="GO:0008800">
    <property type="term" value="F:beta-lactamase activity"/>
    <property type="evidence" value="ECO:0007669"/>
    <property type="project" value="UniProtKB-EC"/>
</dbReference>
<evidence type="ECO:0000313" key="7">
    <source>
        <dbReference type="EMBL" id="CAA6816308.1"/>
    </source>
</evidence>
<dbReference type="PROSITE" id="PS51352">
    <property type="entry name" value="THIOREDOXIN_2"/>
    <property type="match status" value="1"/>
</dbReference>
<dbReference type="SMART" id="SM00671">
    <property type="entry name" value="SEL1"/>
    <property type="match status" value="4"/>
</dbReference>
<dbReference type="AlphaFoldDB" id="A0A6S6TIM6"/>
<dbReference type="GO" id="GO:0006950">
    <property type="term" value="P:response to stress"/>
    <property type="evidence" value="ECO:0007669"/>
    <property type="project" value="UniProtKB-ARBA"/>
</dbReference>
<dbReference type="EMBL" id="CACVAP010000086">
    <property type="protein sequence ID" value="CAA6816308.1"/>
    <property type="molecule type" value="Genomic_DNA"/>
</dbReference>
<reference evidence="7" key="1">
    <citation type="submission" date="2020-01" db="EMBL/GenBank/DDBJ databases">
        <authorList>
            <person name="Meier V. D."/>
            <person name="Meier V D."/>
        </authorList>
    </citation>
    <scope>NUCLEOTIDE SEQUENCE</scope>
    <source>
        <strain evidence="7">HLG_WM_MAG_06</strain>
    </source>
</reference>
<organism evidence="7">
    <name type="scientific">uncultured Sulfurovum sp</name>
    <dbReference type="NCBI Taxonomy" id="269237"/>
    <lineage>
        <taxon>Bacteria</taxon>
        <taxon>Pseudomonadati</taxon>
        <taxon>Campylobacterota</taxon>
        <taxon>Epsilonproteobacteria</taxon>
        <taxon>Campylobacterales</taxon>
        <taxon>Sulfurovaceae</taxon>
        <taxon>Sulfurovum</taxon>
        <taxon>environmental samples</taxon>
    </lineage>
</organism>
<gene>
    <name evidence="7" type="ORF">HELGO_WM1201</name>
</gene>
<dbReference type="PROSITE" id="PS00194">
    <property type="entry name" value="THIOREDOXIN_1"/>
    <property type="match status" value="1"/>
</dbReference>
<dbReference type="InterPro" id="IPR013766">
    <property type="entry name" value="Thioredoxin_domain"/>
</dbReference>
<keyword evidence="5" id="KW-0676">Redox-active center</keyword>
<dbReference type="InterPro" id="IPR017937">
    <property type="entry name" value="Thioredoxin_CS"/>
</dbReference>
<sequence>MLKIKAVIILLCGLIITGLNAEVIELLDSNYKEKMKEHKKVVLMFSAPWCGACKSMKPTYKAFEAKNETKTAFTIINTDENEKVTNLYEIESLPTFVVLENGKEVKRTVGSLNINELNLFLNTEEVLKGYTEKCNTGDGQVCLEIGELYEEGELIKQDYVKAFSFYDKSCTLKNAEGCMCLGYMYDEALGVKKDYKIAAKYYEEACSGDNMVACRFLGYFYDEGLGVKKDYKKAHPLYLKACKGKDEYACNNLAYMYSEGNGVNKSLEQALKFYKLSCAYGYDDACEDVKKLEK</sequence>
<dbReference type="PANTHER" id="PTHR43628">
    <property type="entry name" value="ACTIVATOR OF C KINASE PROTEIN 1-RELATED"/>
    <property type="match status" value="1"/>
</dbReference>
<evidence type="ECO:0000259" key="6">
    <source>
        <dbReference type="PROSITE" id="PS51352"/>
    </source>
</evidence>
<dbReference type="SUPFAM" id="SSF81901">
    <property type="entry name" value="HCP-like"/>
    <property type="match status" value="1"/>
</dbReference>
<accession>A0A6S6TIM6</accession>
<dbReference type="CDD" id="cd02947">
    <property type="entry name" value="TRX_family"/>
    <property type="match status" value="1"/>
</dbReference>
<dbReference type="GO" id="GO:0046677">
    <property type="term" value="P:response to antibiotic"/>
    <property type="evidence" value="ECO:0007669"/>
    <property type="project" value="UniProtKB-KW"/>
</dbReference>
<dbReference type="InterPro" id="IPR011990">
    <property type="entry name" value="TPR-like_helical_dom_sf"/>
</dbReference>
<name>A0A6S6TIM6_9BACT</name>
<dbReference type="Gene3D" id="3.40.30.10">
    <property type="entry name" value="Glutaredoxin"/>
    <property type="match status" value="1"/>
</dbReference>
<keyword evidence="4" id="KW-0046">Antibiotic resistance</keyword>
<protein>
    <recommendedName>
        <fullName evidence="2">beta-lactamase</fullName>
        <ecNumber evidence="2">3.5.2.6</ecNumber>
    </recommendedName>
</protein>
<dbReference type="Pfam" id="PF00085">
    <property type="entry name" value="Thioredoxin"/>
    <property type="match status" value="1"/>
</dbReference>
<keyword evidence="3" id="KW-1015">Disulfide bond</keyword>
<dbReference type="EC" id="3.5.2.6" evidence="2"/>
<dbReference type="Pfam" id="PF08238">
    <property type="entry name" value="Sel1"/>
    <property type="match status" value="4"/>
</dbReference>
<dbReference type="PANTHER" id="PTHR43628:SF1">
    <property type="entry name" value="CHITIN SYNTHASE REGULATORY FACTOR 2-RELATED"/>
    <property type="match status" value="1"/>
</dbReference>
<evidence type="ECO:0000256" key="2">
    <source>
        <dbReference type="ARBA" id="ARBA00012865"/>
    </source>
</evidence>
<proteinExistence type="predicted"/>